<protein>
    <submittedName>
        <fullName evidence="1">Uncharacterized protein</fullName>
    </submittedName>
</protein>
<dbReference type="Proteomes" id="UP001497457">
    <property type="component" value="Chromosome 20rd"/>
</dbReference>
<name>A0ABC9A7C7_9POAL</name>
<organism evidence="1 2">
    <name type="scientific">Urochloa decumbens</name>
    <dbReference type="NCBI Taxonomy" id="240449"/>
    <lineage>
        <taxon>Eukaryota</taxon>
        <taxon>Viridiplantae</taxon>
        <taxon>Streptophyta</taxon>
        <taxon>Embryophyta</taxon>
        <taxon>Tracheophyta</taxon>
        <taxon>Spermatophyta</taxon>
        <taxon>Magnoliopsida</taxon>
        <taxon>Liliopsida</taxon>
        <taxon>Poales</taxon>
        <taxon>Poaceae</taxon>
        <taxon>PACMAD clade</taxon>
        <taxon>Panicoideae</taxon>
        <taxon>Panicodae</taxon>
        <taxon>Paniceae</taxon>
        <taxon>Melinidinae</taxon>
        <taxon>Urochloa</taxon>
    </lineage>
</organism>
<evidence type="ECO:0000313" key="1">
    <source>
        <dbReference type="EMBL" id="CAL4974181.1"/>
    </source>
</evidence>
<dbReference type="EMBL" id="OZ075130">
    <property type="protein sequence ID" value="CAL4974181.1"/>
    <property type="molecule type" value="Genomic_DNA"/>
</dbReference>
<gene>
    <name evidence="1" type="ORF">URODEC1_LOCUS52362</name>
</gene>
<reference evidence="1" key="1">
    <citation type="submission" date="2024-10" db="EMBL/GenBank/DDBJ databases">
        <authorList>
            <person name="Ryan C."/>
        </authorList>
    </citation>
    <scope>NUCLEOTIDE SEQUENCE [LARGE SCALE GENOMIC DNA]</scope>
</reference>
<dbReference type="AlphaFoldDB" id="A0ABC9A7C7"/>
<keyword evidence="2" id="KW-1185">Reference proteome</keyword>
<accession>A0ABC9A7C7</accession>
<proteinExistence type="predicted"/>
<sequence>MDHTTSLPLPDVGSFSYSWPTSKPEPRAAERIGHGDIASFIAADPASASQFSFDFRPLLPEQTEAIMVDADQMFLDGLLLPRQLASQHGQGDGDSGQNEPVLMLTRSLSLDSSQRMVASAAASRRHWLPRPASQNSSPCSLRGGRAVTAMRGAVFRTSRLRLPSFGRCGRQHKWMSFRFLVPLCQKIVRCIWRKATEKPMDASQLAQYGSAKVKLCDSGQESAVRDAIIHCKDHRSL</sequence>
<dbReference type="InterPro" id="IPR044699">
    <property type="entry name" value="MAKR6"/>
</dbReference>
<dbReference type="PANTHER" id="PTHR34576">
    <property type="entry name" value="MEMBRANE-ASSOCIATED KINASE REGULATOR 6-RELATED"/>
    <property type="match status" value="1"/>
</dbReference>
<evidence type="ECO:0000313" key="2">
    <source>
        <dbReference type="Proteomes" id="UP001497457"/>
    </source>
</evidence>
<dbReference type="PANTHER" id="PTHR34576:SF3">
    <property type="entry name" value="OS01G0737100 PROTEIN"/>
    <property type="match status" value="1"/>
</dbReference>